<name>A0ABW2Y8C5_9GAMM</name>
<evidence type="ECO:0000313" key="2">
    <source>
        <dbReference type="Proteomes" id="UP001597110"/>
    </source>
</evidence>
<dbReference type="Proteomes" id="UP001597110">
    <property type="component" value="Unassembled WGS sequence"/>
</dbReference>
<organism evidence="1 2">
    <name type="scientific">Lysobacter brunescens</name>
    <dbReference type="NCBI Taxonomy" id="262323"/>
    <lineage>
        <taxon>Bacteria</taxon>
        <taxon>Pseudomonadati</taxon>
        <taxon>Pseudomonadota</taxon>
        <taxon>Gammaproteobacteria</taxon>
        <taxon>Lysobacterales</taxon>
        <taxon>Lysobacteraceae</taxon>
        <taxon>Lysobacter</taxon>
    </lineage>
</organism>
<accession>A0ABW2Y8C5</accession>
<proteinExistence type="predicted"/>
<gene>
    <name evidence="1" type="ORF">ACFQ0E_01395</name>
</gene>
<dbReference type="EMBL" id="JBHTIF010000001">
    <property type="protein sequence ID" value="MFD0724243.1"/>
    <property type="molecule type" value="Genomic_DNA"/>
</dbReference>
<dbReference type="RefSeq" id="WP_386821916.1">
    <property type="nucleotide sequence ID" value="NZ_JBHTIF010000001.1"/>
</dbReference>
<reference evidence="2" key="1">
    <citation type="journal article" date="2019" name="Int. J. Syst. Evol. Microbiol.">
        <title>The Global Catalogue of Microorganisms (GCM) 10K type strain sequencing project: providing services to taxonomists for standard genome sequencing and annotation.</title>
        <authorList>
            <consortium name="The Broad Institute Genomics Platform"/>
            <consortium name="The Broad Institute Genome Sequencing Center for Infectious Disease"/>
            <person name="Wu L."/>
            <person name="Ma J."/>
        </authorList>
    </citation>
    <scope>NUCLEOTIDE SEQUENCE [LARGE SCALE GENOMIC DNA]</scope>
    <source>
        <strain evidence="2">CCUG 55585</strain>
    </source>
</reference>
<sequence>MTLLNPNLPESIADELRLQLDRGVPLGNALRTLAGTPPRGVLFLCQALRIVLEIDNREAARIIAREVTLYDGDSQGASASYRIDR</sequence>
<keyword evidence="2" id="KW-1185">Reference proteome</keyword>
<protein>
    <submittedName>
        <fullName evidence="1">Uncharacterized protein</fullName>
    </submittedName>
</protein>
<evidence type="ECO:0000313" key="1">
    <source>
        <dbReference type="EMBL" id="MFD0724243.1"/>
    </source>
</evidence>
<comment type="caution">
    <text evidence="1">The sequence shown here is derived from an EMBL/GenBank/DDBJ whole genome shotgun (WGS) entry which is preliminary data.</text>
</comment>